<keyword evidence="1" id="KW-0677">Repeat</keyword>
<dbReference type="PROSITE" id="PS50302">
    <property type="entry name" value="PUM"/>
    <property type="match status" value="1"/>
</dbReference>
<feature type="repeat" description="Pumilio" evidence="2">
    <location>
        <begin position="31"/>
        <end position="66"/>
    </location>
</feature>
<dbReference type="InterPro" id="IPR011989">
    <property type="entry name" value="ARM-like"/>
</dbReference>
<name>A0A914HZR7_GLORO</name>
<evidence type="ECO:0000256" key="2">
    <source>
        <dbReference type="PROSITE-ProRule" id="PRU00317"/>
    </source>
</evidence>
<dbReference type="AlphaFoldDB" id="A0A914HZR7"/>
<proteinExistence type="predicted"/>
<dbReference type="Proteomes" id="UP000887572">
    <property type="component" value="Unplaced"/>
</dbReference>
<dbReference type="GO" id="GO:0003723">
    <property type="term" value="F:RNA binding"/>
    <property type="evidence" value="ECO:0007669"/>
    <property type="project" value="InterPro"/>
</dbReference>
<keyword evidence="3" id="KW-1185">Reference proteome</keyword>
<evidence type="ECO:0000313" key="4">
    <source>
        <dbReference type="WBParaSite" id="Gr19_v10_g5579.t2"/>
    </source>
</evidence>
<sequence length="68" mass="7769">MDCLDRETRCAAARKSVHFGHGSEGNYIIMHLHENLFTLVTDQKGNYMIKHVIEHGLPEDRETRCAAT</sequence>
<accession>A0A914HZR7</accession>
<dbReference type="Gene3D" id="1.25.10.10">
    <property type="entry name" value="Leucine-rich Repeat Variant"/>
    <property type="match status" value="1"/>
</dbReference>
<organism evidence="3 4">
    <name type="scientific">Globodera rostochiensis</name>
    <name type="common">Golden nematode worm</name>
    <name type="synonym">Heterodera rostochiensis</name>
    <dbReference type="NCBI Taxonomy" id="31243"/>
    <lineage>
        <taxon>Eukaryota</taxon>
        <taxon>Metazoa</taxon>
        <taxon>Ecdysozoa</taxon>
        <taxon>Nematoda</taxon>
        <taxon>Chromadorea</taxon>
        <taxon>Rhabditida</taxon>
        <taxon>Tylenchina</taxon>
        <taxon>Tylenchomorpha</taxon>
        <taxon>Tylenchoidea</taxon>
        <taxon>Heteroderidae</taxon>
        <taxon>Heteroderinae</taxon>
        <taxon>Globodera</taxon>
    </lineage>
</organism>
<dbReference type="WBParaSite" id="Gr19_v10_g5579.t2">
    <property type="protein sequence ID" value="Gr19_v10_g5579.t2"/>
    <property type="gene ID" value="Gr19_v10_g5579"/>
</dbReference>
<evidence type="ECO:0000313" key="3">
    <source>
        <dbReference type="Proteomes" id="UP000887572"/>
    </source>
</evidence>
<dbReference type="InterPro" id="IPR001313">
    <property type="entry name" value="Pumilio_RNA-bd_rpt"/>
</dbReference>
<protein>
    <submittedName>
        <fullName evidence="4">PUM-HD domain-containing protein</fullName>
    </submittedName>
</protein>
<reference evidence="4" key="1">
    <citation type="submission" date="2022-11" db="UniProtKB">
        <authorList>
            <consortium name="WormBaseParasite"/>
        </authorList>
    </citation>
    <scope>IDENTIFICATION</scope>
</reference>
<dbReference type="InterPro" id="IPR016024">
    <property type="entry name" value="ARM-type_fold"/>
</dbReference>
<dbReference type="SUPFAM" id="SSF48371">
    <property type="entry name" value="ARM repeat"/>
    <property type="match status" value="1"/>
</dbReference>
<evidence type="ECO:0000256" key="1">
    <source>
        <dbReference type="ARBA" id="ARBA00022737"/>
    </source>
</evidence>